<proteinExistence type="predicted"/>
<feature type="transmembrane region" description="Helical" evidence="6">
    <location>
        <begin position="161"/>
        <end position="186"/>
    </location>
</feature>
<dbReference type="NCBIfam" id="TIGR00765">
    <property type="entry name" value="yihY_not_rbn"/>
    <property type="match status" value="1"/>
</dbReference>
<feature type="transmembrane region" description="Helical" evidence="6">
    <location>
        <begin position="119"/>
        <end position="141"/>
    </location>
</feature>
<accession>A0A7C5AL96</accession>
<feature type="transmembrane region" description="Helical" evidence="6">
    <location>
        <begin position="234"/>
        <end position="258"/>
    </location>
</feature>
<dbReference type="PANTHER" id="PTHR30213:SF0">
    <property type="entry name" value="UPF0761 MEMBRANE PROTEIN YIHY"/>
    <property type="match status" value="1"/>
</dbReference>
<feature type="transmembrane region" description="Helical" evidence="6">
    <location>
        <begin position="264"/>
        <end position="284"/>
    </location>
</feature>
<evidence type="ECO:0000256" key="1">
    <source>
        <dbReference type="ARBA" id="ARBA00004651"/>
    </source>
</evidence>
<reference evidence="7" key="1">
    <citation type="journal article" date="2020" name="mSystems">
        <title>Genome- and Community-Level Interaction Insights into Carbon Utilization and Element Cycling Functions of Hydrothermarchaeota in Hydrothermal Sediment.</title>
        <authorList>
            <person name="Zhou Z."/>
            <person name="Liu Y."/>
            <person name="Xu W."/>
            <person name="Pan J."/>
            <person name="Luo Z.H."/>
            <person name="Li M."/>
        </authorList>
    </citation>
    <scope>NUCLEOTIDE SEQUENCE [LARGE SCALE GENOMIC DNA]</scope>
    <source>
        <strain evidence="7">SpSt-853</strain>
    </source>
</reference>
<sequence length="463" mass="51681">MTTPPSFVVEDSWVARARRFWREDLWHKESRGLRGFLLKGLRLFLLAGRGLLVNRSLIRASALAYLTGLAIIPLLALLFAILKSLGIQRLLATHLLEHLAPGSKDFALQILHYIENTQVASLGVFGIVALLADLIILMTNVERAFNDTWQVGRTRPWRRKLSDYLSIFLILPLLMAVAISLATALLSHPEIRRLLSGVLPESLTSATSGLVSFGLFWLAFTFIYLVMPNTRVEFLSAALGGLVGTLLWEGAQLLLAWIHAQASYYNAIYGVVYHLLFFTLWMYWSWLTVIFGNEVAYVHQNLGRLSEQRRYPAVEEPVDEYLALAAMVAVSERFLKGKPPVNLEELGQTLKNGDPLALRVVEALKRLGLVVEVAPASTDGPARFLPARSPDQIKVGRLLRLLRETRVGVLAQGLAGDPGLAQLLTRLATSPSSTPWDELSLEELVRQAEEAREKAPEEHQEER</sequence>
<dbReference type="GO" id="GO:0005886">
    <property type="term" value="C:plasma membrane"/>
    <property type="evidence" value="ECO:0007669"/>
    <property type="project" value="UniProtKB-SubCell"/>
</dbReference>
<protein>
    <submittedName>
        <fullName evidence="7">YihY/virulence factor BrkB family protein</fullName>
    </submittedName>
</protein>
<feature type="transmembrane region" description="Helical" evidence="6">
    <location>
        <begin position="63"/>
        <end position="82"/>
    </location>
</feature>
<keyword evidence="5 6" id="KW-0472">Membrane</keyword>
<organism evidence="7">
    <name type="scientific">Desulfobacca acetoxidans</name>
    <dbReference type="NCBI Taxonomy" id="60893"/>
    <lineage>
        <taxon>Bacteria</taxon>
        <taxon>Pseudomonadati</taxon>
        <taxon>Thermodesulfobacteriota</taxon>
        <taxon>Desulfobaccia</taxon>
        <taxon>Desulfobaccales</taxon>
        <taxon>Desulfobaccaceae</taxon>
        <taxon>Desulfobacca</taxon>
    </lineage>
</organism>
<keyword evidence="3 6" id="KW-0812">Transmembrane</keyword>
<evidence type="ECO:0000313" key="7">
    <source>
        <dbReference type="EMBL" id="HGZ10952.1"/>
    </source>
</evidence>
<comment type="caution">
    <text evidence="7">The sequence shown here is derived from an EMBL/GenBank/DDBJ whole genome shotgun (WGS) entry which is preliminary data.</text>
</comment>
<evidence type="ECO:0000256" key="3">
    <source>
        <dbReference type="ARBA" id="ARBA00022692"/>
    </source>
</evidence>
<evidence type="ECO:0000256" key="4">
    <source>
        <dbReference type="ARBA" id="ARBA00022989"/>
    </source>
</evidence>
<evidence type="ECO:0000256" key="6">
    <source>
        <dbReference type="SAM" id="Phobius"/>
    </source>
</evidence>
<dbReference type="AlphaFoldDB" id="A0A7C5AL96"/>
<comment type="subcellular location">
    <subcellularLocation>
        <location evidence="1">Cell membrane</location>
        <topology evidence="1">Multi-pass membrane protein</topology>
    </subcellularLocation>
</comment>
<feature type="transmembrane region" description="Helical" evidence="6">
    <location>
        <begin position="206"/>
        <end position="227"/>
    </location>
</feature>
<dbReference type="InterPro" id="IPR017039">
    <property type="entry name" value="Virul_fac_BrkB"/>
</dbReference>
<keyword evidence="4 6" id="KW-1133">Transmembrane helix</keyword>
<dbReference type="Pfam" id="PF03631">
    <property type="entry name" value="Virul_fac_BrkB"/>
    <property type="match status" value="1"/>
</dbReference>
<name>A0A7C5AL96_9BACT</name>
<evidence type="ECO:0000256" key="5">
    <source>
        <dbReference type="ARBA" id="ARBA00023136"/>
    </source>
</evidence>
<gene>
    <name evidence="7" type="ORF">ENW48_01880</name>
</gene>
<evidence type="ECO:0000256" key="2">
    <source>
        <dbReference type="ARBA" id="ARBA00022475"/>
    </source>
</evidence>
<feature type="transmembrane region" description="Helical" evidence="6">
    <location>
        <begin position="32"/>
        <end position="51"/>
    </location>
</feature>
<dbReference type="EMBL" id="DTKJ01000015">
    <property type="protein sequence ID" value="HGZ10952.1"/>
    <property type="molecule type" value="Genomic_DNA"/>
</dbReference>
<keyword evidence="2" id="KW-1003">Cell membrane</keyword>
<dbReference type="PANTHER" id="PTHR30213">
    <property type="entry name" value="INNER MEMBRANE PROTEIN YHJD"/>
    <property type="match status" value="1"/>
</dbReference>